<dbReference type="Pfam" id="PF00483">
    <property type="entry name" value="NTP_transferase"/>
    <property type="match status" value="1"/>
</dbReference>
<reference evidence="5" key="1">
    <citation type="submission" date="2017-09" db="EMBL/GenBank/DDBJ databases">
        <title>Depth-based differentiation of microbial function through sediment-hosted aquifers and enrichment of novel symbionts in the deep terrestrial subsurface.</title>
        <authorList>
            <person name="Probst A.J."/>
            <person name="Ladd B."/>
            <person name="Jarett J.K."/>
            <person name="Geller-Mcgrath D.E."/>
            <person name="Sieber C.M.K."/>
            <person name="Emerson J.B."/>
            <person name="Anantharaman K."/>
            <person name="Thomas B.C."/>
            <person name="Malmstrom R."/>
            <person name="Stieglmeier M."/>
            <person name="Klingl A."/>
            <person name="Woyke T."/>
            <person name="Ryan C.M."/>
            <person name="Banfield J.F."/>
        </authorList>
    </citation>
    <scope>NUCLEOTIDE SEQUENCE [LARGE SCALE GENOMIC DNA]</scope>
</reference>
<dbReference type="EMBL" id="PEXW01000062">
    <property type="protein sequence ID" value="PIS40547.1"/>
    <property type="molecule type" value="Genomic_DNA"/>
</dbReference>
<sequence length="241" mass="27041">MIKTAVISAAGKGTRMKELAKDKPKHMIEVNGKPFLWHLLENLRQAGFDDLIVVVGHLCQHIEKFAEKYPCPLTIVNQFAIMGDDKYGTAVPVLAAQKAVDGKSFLAVYGDNLYSARDLKAMNHDDGNCYVGALPHDNWQKYGVLIPGPNNRLKEIIEKPDHDVGSKLINTGLFIFTPEIFEACQRVKPTPPKNELYLTDAVTELARQGKVFIQPIQDYWKDFGSPEDVETVSRFLNERGE</sequence>
<evidence type="ECO:0000256" key="2">
    <source>
        <dbReference type="ARBA" id="ARBA00022695"/>
    </source>
</evidence>
<evidence type="ECO:0000313" key="4">
    <source>
        <dbReference type="EMBL" id="PIS40547.1"/>
    </source>
</evidence>
<dbReference type="Gene3D" id="3.90.550.10">
    <property type="entry name" value="Spore Coat Polysaccharide Biosynthesis Protein SpsA, Chain A"/>
    <property type="match status" value="1"/>
</dbReference>
<keyword evidence="2" id="KW-0548">Nucleotidyltransferase</keyword>
<evidence type="ECO:0000313" key="5">
    <source>
        <dbReference type="Proteomes" id="UP000236845"/>
    </source>
</evidence>
<dbReference type="PANTHER" id="PTHR43584">
    <property type="entry name" value="NUCLEOTIDYL TRANSFERASE"/>
    <property type="match status" value="1"/>
</dbReference>
<dbReference type="AlphaFoldDB" id="A0A2H0YPX8"/>
<proteinExistence type="predicted"/>
<protein>
    <recommendedName>
        <fullName evidence="3">Nucleotidyl transferase domain-containing protein</fullName>
    </recommendedName>
</protein>
<dbReference type="InterPro" id="IPR029044">
    <property type="entry name" value="Nucleotide-diphossugar_trans"/>
</dbReference>
<dbReference type="GO" id="GO:0016779">
    <property type="term" value="F:nucleotidyltransferase activity"/>
    <property type="evidence" value="ECO:0007669"/>
    <property type="project" value="UniProtKB-KW"/>
</dbReference>
<accession>A0A2H0YPX8</accession>
<name>A0A2H0YPX8_9BACT</name>
<dbReference type="PANTHER" id="PTHR43584:SF8">
    <property type="entry name" value="N-ACETYLMURAMATE ALPHA-1-PHOSPHATE URIDYLYLTRANSFERASE"/>
    <property type="match status" value="1"/>
</dbReference>
<dbReference type="InterPro" id="IPR005835">
    <property type="entry name" value="NTP_transferase_dom"/>
</dbReference>
<evidence type="ECO:0000259" key="3">
    <source>
        <dbReference type="Pfam" id="PF00483"/>
    </source>
</evidence>
<organism evidence="4 5">
    <name type="scientific">Candidatus Kerfeldbacteria bacterium CG08_land_8_20_14_0_20_43_14</name>
    <dbReference type="NCBI Taxonomy" id="2014246"/>
    <lineage>
        <taxon>Bacteria</taxon>
        <taxon>Candidatus Kerfeldiibacteriota</taxon>
    </lineage>
</organism>
<feature type="domain" description="Nucleotidyl transferase" evidence="3">
    <location>
        <begin position="5"/>
        <end position="237"/>
    </location>
</feature>
<dbReference type="Proteomes" id="UP000236845">
    <property type="component" value="Unassembled WGS sequence"/>
</dbReference>
<comment type="caution">
    <text evidence="4">The sequence shown here is derived from an EMBL/GenBank/DDBJ whole genome shotgun (WGS) entry which is preliminary data.</text>
</comment>
<dbReference type="SUPFAM" id="SSF53448">
    <property type="entry name" value="Nucleotide-diphospho-sugar transferases"/>
    <property type="match status" value="1"/>
</dbReference>
<keyword evidence="1" id="KW-0808">Transferase</keyword>
<gene>
    <name evidence="4" type="ORF">COT26_02765</name>
</gene>
<dbReference type="InterPro" id="IPR050065">
    <property type="entry name" value="GlmU-like"/>
</dbReference>
<dbReference type="CDD" id="cd04181">
    <property type="entry name" value="NTP_transferase"/>
    <property type="match status" value="1"/>
</dbReference>
<evidence type="ECO:0000256" key="1">
    <source>
        <dbReference type="ARBA" id="ARBA00022679"/>
    </source>
</evidence>